<organism evidence="1 2">
    <name type="scientific">Saccharopolyspora oryzae</name>
    <dbReference type="NCBI Taxonomy" id="2997343"/>
    <lineage>
        <taxon>Bacteria</taxon>
        <taxon>Bacillati</taxon>
        <taxon>Actinomycetota</taxon>
        <taxon>Actinomycetes</taxon>
        <taxon>Pseudonocardiales</taxon>
        <taxon>Pseudonocardiaceae</taxon>
        <taxon>Saccharopolyspora</taxon>
    </lineage>
</organism>
<evidence type="ECO:0000313" key="1">
    <source>
        <dbReference type="EMBL" id="MDA3631297.1"/>
    </source>
</evidence>
<gene>
    <name evidence="1" type="ORF">OU415_38130</name>
</gene>
<sequence length="63" mass="7157">MARRHQIDAVIEDIDKAMTKLRDAMAGLQVRTAGFKKEHDELARKVADYKVDLEDVAPYIKAT</sequence>
<accession>A0ABT4VBG0</accession>
<comment type="caution">
    <text evidence="1">The sequence shown here is derived from an EMBL/GenBank/DDBJ whole genome shotgun (WGS) entry which is preliminary data.</text>
</comment>
<dbReference type="EMBL" id="JAQGLA010000185">
    <property type="protein sequence ID" value="MDA3631297.1"/>
    <property type="molecule type" value="Genomic_DNA"/>
</dbReference>
<name>A0ABT4VBG0_9PSEU</name>
<reference evidence="1 2" key="1">
    <citation type="submission" date="2022-11" db="EMBL/GenBank/DDBJ databases">
        <title>Draft genome sequence of Saccharopolyspora sp. WRP15-2 isolated from rhizosphere soils of wild rice in Thailand.</title>
        <authorList>
            <person name="Duangmal K."/>
            <person name="Kammanee S."/>
            <person name="Muangham S."/>
        </authorList>
    </citation>
    <scope>NUCLEOTIDE SEQUENCE [LARGE SCALE GENOMIC DNA]</scope>
    <source>
        <strain evidence="1 2">WRP15-2</strain>
    </source>
</reference>
<evidence type="ECO:0000313" key="2">
    <source>
        <dbReference type="Proteomes" id="UP001210380"/>
    </source>
</evidence>
<keyword evidence="2" id="KW-1185">Reference proteome</keyword>
<dbReference type="Proteomes" id="UP001210380">
    <property type="component" value="Unassembled WGS sequence"/>
</dbReference>
<proteinExistence type="predicted"/>
<protein>
    <submittedName>
        <fullName evidence="1">Uncharacterized protein</fullName>
    </submittedName>
</protein>
<dbReference type="RefSeq" id="WP_270954674.1">
    <property type="nucleotide sequence ID" value="NZ_JAQGLA010000185.1"/>
</dbReference>